<evidence type="ECO:0000256" key="2">
    <source>
        <dbReference type="SAM" id="Phobius"/>
    </source>
</evidence>
<dbReference type="OrthoDB" id="10037147at2759"/>
<organism evidence="4 5">
    <name type="scientific">Branchiostoma lanceolatum</name>
    <name type="common">Common lancelet</name>
    <name type="synonym">Amphioxus lanceolatum</name>
    <dbReference type="NCBI Taxonomy" id="7740"/>
    <lineage>
        <taxon>Eukaryota</taxon>
        <taxon>Metazoa</taxon>
        <taxon>Chordata</taxon>
        <taxon>Cephalochordata</taxon>
        <taxon>Leptocardii</taxon>
        <taxon>Amphioxiformes</taxon>
        <taxon>Branchiostomatidae</taxon>
        <taxon>Branchiostoma</taxon>
    </lineage>
</organism>
<evidence type="ECO:0000313" key="5">
    <source>
        <dbReference type="Proteomes" id="UP000838412"/>
    </source>
</evidence>
<accession>A0A8J9W8S2</accession>
<proteinExistence type="predicted"/>
<protein>
    <submittedName>
        <fullName evidence="4">Hypp6071 protein</fullName>
    </submittedName>
</protein>
<keyword evidence="5" id="KW-1185">Reference proteome</keyword>
<evidence type="ECO:0000256" key="1">
    <source>
        <dbReference type="SAM" id="MobiDB-lite"/>
    </source>
</evidence>
<feature type="signal peptide" evidence="3">
    <location>
        <begin position="1"/>
        <end position="17"/>
    </location>
</feature>
<dbReference type="Proteomes" id="UP000838412">
    <property type="component" value="Chromosome 11"/>
</dbReference>
<dbReference type="EMBL" id="OV696696">
    <property type="protein sequence ID" value="CAH1240713.1"/>
    <property type="molecule type" value="Genomic_DNA"/>
</dbReference>
<evidence type="ECO:0000313" key="4">
    <source>
        <dbReference type="EMBL" id="CAH1240713.1"/>
    </source>
</evidence>
<evidence type="ECO:0000256" key="3">
    <source>
        <dbReference type="SAM" id="SignalP"/>
    </source>
</evidence>
<feature type="region of interest" description="Disordered" evidence="1">
    <location>
        <begin position="258"/>
        <end position="289"/>
    </location>
</feature>
<keyword evidence="2" id="KW-0472">Membrane</keyword>
<feature type="region of interest" description="Disordered" evidence="1">
    <location>
        <begin position="194"/>
        <end position="221"/>
    </location>
</feature>
<feature type="compositionally biased region" description="Polar residues" evidence="1">
    <location>
        <begin position="196"/>
        <end position="209"/>
    </location>
</feature>
<keyword evidence="2" id="KW-0812">Transmembrane</keyword>
<name>A0A8J9W8S2_BRALA</name>
<sequence>MFLTLAILVALCDSVLGDGYRGLAAMFTEEMYDKCWTEVYLSADRTGYITYHRNGQYPPYTECAVNYYTDSGYVISLEAFNLTAMPNDCSDYIFACNEKDFLCDTDSSSVHYCWRGVHYSHDVSWGQSITIRLFSDHSTQGVYSIEYRVEEAKTDGDTIVYIVVGVIAAVCVLVGIICKCCRNDDDDDIPAMNIPPATTRSPNASTLRNARQFAPESERNSTEFISPPGLVYIPPAGYPSAPAQGNLQWYDLQQPIRAPLTPPIGLGREPPPPPYDEALQMPRKQPTTS</sequence>
<keyword evidence="3" id="KW-0732">Signal</keyword>
<dbReference type="AlphaFoldDB" id="A0A8J9W8S2"/>
<gene>
    <name evidence="4" type="primary">Hypp6071</name>
    <name evidence="4" type="ORF">BLAG_LOCUS4560</name>
</gene>
<feature type="transmembrane region" description="Helical" evidence="2">
    <location>
        <begin position="158"/>
        <end position="178"/>
    </location>
</feature>
<keyword evidence="2" id="KW-1133">Transmembrane helix</keyword>
<reference evidence="4" key="1">
    <citation type="submission" date="2022-01" db="EMBL/GenBank/DDBJ databases">
        <authorList>
            <person name="Braso-Vives M."/>
        </authorList>
    </citation>
    <scope>NUCLEOTIDE SEQUENCE</scope>
</reference>
<feature type="chain" id="PRO_5035481910" evidence="3">
    <location>
        <begin position="18"/>
        <end position="289"/>
    </location>
</feature>